<dbReference type="NCBIfam" id="NF047389">
    <property type="entry name" value="ATPase_Sll1717"/>
    <property type="match status" value="1"/>
</dbReference>
<evidence type="ECO:0000313" key="2">
    <source>
        <dbReference type="Proteomes" id="UP000078396"/>
    </source>
</evidence>
<dbReference type="InterPro" id="IPR059206">
    <property type="entry name" value="Sll1717-like"/>
</dbReference>
<accession>A0A178LT30</accession>
<sequence>MIAKRIADKRGLDSDDTEALWKEEFDWKPDFADFDSFASEVTSYCVNGPRDIIALCNSAAEAAGDASTAITIKHIRQALDSFSEEKLFGLEQDYGTLYPGIAQFVVRVFDNTTSATMSAVELAQAIEDRVLTDEVAQADISIGDSLKTWPRNRLALLMFQIGVVGFSDGKKITYAIDSPTVSQPRFMAQAKLVIHPAFRPHLGISAGP</sequence>
<dbReference type="Proteomes" id="UP000078396">
    <property type="component" value="Unassembled WGS sequence"/>
</dbReference>
<name>A0A178LT30_MYCIR</name>
<reference evidence="1 2" key="1">
    <citation type="submission" date="2016-04" db="EMBL/GenBank/DDBJ databases">
        <title>Draft Genome Sequences of Staphylococcus capitis Strain H36, S. capitis Strain H65, S. cohnii Strain H62, S. hominis Strain H69, Mycobacterium iranicum Strain H39, Plantibacter sp. Strain H53, Pseudomonas oryzihabitans Strain H72, and Microbacterium sp. Strain H83, isolated from residential settings.</title>
        <authorList>
            <person name="Lymperopoulou D."/>
            <person name="Adams R.I."/>
            <person name="Lindow S."/>
            <person name="Coil D.A."/>
            <person name="Jospin G."/>
            <person name="Eisen J.A."/>
        </authorList>
    </citation>
    <scope>NUCLEOTIDE SEQUENCE [LARGE SCALE GENOMIC DNA]</scope>
    <source>
        <strain evidence="1 2">H39</strain>
    </source>
</reference>
<gene>
    <name evidence="1" type="ORF">A4X20_06105</name>
</gene>
<proteinExistence type="predicted"/>
<organism evidence="1 2">
    <name type="scientific">Mycolicibacterium iranicum</name>
    <name type="common">Mycobacterium iranicum</name>
    <dbReference type="NCBI Taxonomy" id="912594"/>
    <lineage>
        <taxon>Bacteria</taxon>
        <taxon>Bacillati</taxon>
        <taxon>Actinomycetota</taxon>
        <taxon>Actinomycetes</taxon>
        <taxon>Mycobacteriales</taxon>
        <taxon>Mycobacteriaceae</taxon>
        <taxon>Mycolicibacterium</taxon>
    </lineage>
</organism>
<protein>
    <submittedName>
        <fullName evidence="1">Uncharacterized protein</fullName>
    </submittedName>
</protein>
<evidence type="ECO:0000313" key="1">
    <source>
        <dbReference type="EMBL" id="OAN36765.1"/>
    </source>
</evidence>
<dbReference type="AlphaFoldDB" id="A0A178LT30"/>
<comment type="caution">
    <text evidence="1">The sequence shown here is derived from an EMBL/GenBank/DDBJ whole genome shotgun (WGS) entry which is preliminary data.</text>
</comment>
<dbReference type="EMBL" id="LWCS01000032">
    <property type="protein sequence ID" value="OAN36765.1"/>
    <property type="molecule type" value="Genomic_DNA"/>
</dbReference>